<evidence type="ECO:0000256" key="4">
    <source>
        <dbReference type="ARBA" id="ARBA00022679"/>
    </source>
</evidence>
<reference evidence="13" key="2">
    <citation type="submission" date="2012-07" db="EMBL/GenBank/DDBJ databases">
        <title>Complete genome sequence of 'Candidatus Mycoplasma haemolamae'.</title>
        <authorList>
            <person name="Guimaraes A.M.S."/>
            <person name="Toth B."/>
            <person name="Santos A.P."/>
            <person name="Nascimento N.C."/>
            <person name="Sojka J.E."/>
            <person name="Messick J.B."/>
        </authorList>
    </citation>
    <scope>NUCLEOTIDE SEQUENCE [LARGE SCALE GENOMIC DNA]</scope>
    <source>
        <strain evidence="13">Purdue</strain>
    </source>
</reference>
<dbReference type="GO" id="GO:0006109">
    <property type="term" value="P:regulation of carbohydrate metabolic process"/>
    <property type="evidence" value="ECO:0007669"/>
    <property type="project" value="InterPro"/>
</dbReference>
<dbReference type="PANTHER" id="PTHR30305">
    <property type="entry name" value="PROTEIN YJDM-RELATED"/>
    <property type="match status" value="1"/>
</dbReference>
<dbReference type="GO" id="GO:0000155">
    <property type="term" value="F:phosphorelay sensor kinase activity"/>
    <property type="evidence" value="ECO:0007669"/>
    <property type="project" value="InterPro"/>
</dbReference>
<organism evidence="12 13">
    <name type="scientific">Mycoplasma haematolamae (strain Purdue)</name>
    <dbReference type="NCBI Taxonomy" id="1212765"/>
    <lineage>
        <taxon>Bacteria</taxon>
        <taxon>Bacillati</taxon>
        <taxon>Mycoplasmatota</taxon>
        <taxon>Mollicutes</taxon>
        <taxon>Mycoplasmataceae</taxon>
        <taxon>Mycoplasma</taxon>
    </lineage>
</organism>
<evidence type="ECO:0000256" key="6">
    <source>
        <dbReference type="ARBA" id="ARBA00022777"/>
    </source>
</evidence>
<comment type="catalytic activity">
    <reaction evidence="1">
        <text>[HPr protein]-L-serine + ATP = [HPr protein]-O-phospho-L-serine + ADP + H(+)</text>
        <dbReference type="Rhea" id="RHEA:46600"/>
        <dbReference type="Rhea" id="RHEA-COMP:11602"/>
        <dbReference type="Rhea" id="RHEA-COMP:11603"/>
        <dbReference type="ChEBI" id="CHEBI:15378"/>
        <dbReference type="ChEBI" id="CHEBI:29999"/>
        <dbReference type="ChEBI" id="CHEBI:30616"/>
        <dbReference type="ChEBI" id="CHEBI:83421"/>
        <dbReference type="ChEBI" id="CHEBI:456216"/>
    </reaction>
</comment>
<name>I7BAX6_MYCHA</name>
<evidence type="ECO:0000256" key="9">
    <source>
        <dbReference type="ARBA" id="ARBA00047657"/>
    </source>
</evidence>
<dbReference type="SUPFAM" id="SSF53795">
    <property type="entry name" value="PEP carboxykinase-like"/>
    <property type="match status" value="1"/>
</dbReference>
<evidence type="ECO:0000256" key="7">
    <source>
        <dbReference type="ARBA" id="ARBA00022840"/>
    </source>
</evidence>
<keyword evidence="4" id="KW-0808">Transferase</keyword>
<evidence type="ECO:0000256" key="1">
    <source>
        <dbReference type="ARBA" id="ARBA00001120"/>
    </source>
</evidence>
<dbReference type="InterPro" id="IPR011126">
    <property type="entry name" value="Hpr_kin/Pase_Hpr_N"/>
</dbReference>
<sequence length="316" mass="35354">MDRTSVSVFSIYKRFGGSFVNKSVDAINRKVSEPALSRLGMELNGSFLDKEINTVIVWGSMESEFLSSLSEDRRVEVITSIVKKNPPLFLLSASFTHLELLQALNQRWNDNQSAIIQTHYSTNEIFTSVGAWLSKTLAHWDTIHGSVVSVFGEGVLITGEPGIGKTEVVLDLLRLNHLFLGDDAIRITRFGNGVIARAHPNSSEFIQVRGIGVINIKETIGRSKIIDEIKINLVVELKSHNVYDAEEPLENWGEDIRYQDILDIHIPYYVLPVQAGRNISELIQACVSDHKLKKTGYNSAKAFDKIIKESLKTKTS</sequence>
<dbReference type="PANTHER" id="PTHR30305:SF1">
    <property type="entry name" value="HPR KINASE_PHOSPHORYLASE"/>
    <property type="match status" value="1"/>
</dbReference>
<dbReference type="EMBL" id="CP003731">
    <property type="protein sequence ID" value="AFO52440.1"/>
    <property type="molecule type" value="Genomic_DNA"/>
</dbReference>
<keyword evidence="3" id="KW-0723">Serine/threonine-protein kinase</keyword>
<dbReference type="NCBIfam" id="TIGR00679">
    <property type="entry name" value="hpr-ser"/>
    <property type="match status" value="1"/>
</dbReference>
<evidence type="ECO:0000313" key="13">
    <source>
        <dbReference type="Proteomes" id="UP000006502"/>
    </source>
</evidence>
<reference evidence="12 13" key="1">
    <citation type="journal article" date="2012" name="J. Bacteriol.">
        <title>Genome Sequence of "Candidatus Mycoplasma haemolamae" Strain Purdue, a Red Blood Cell Pathogen of Alpacas (Vicugna pacos) and Llamas (Lama glama).</title>
        <authorList>
            <person name="Guimaraes A.M."/>
            <person name="Toth B."/>
            <person name="Santos A.P."/>
            <person name="do Nascimento N.C."/>
            <person name="Kritchevsky J.E."/>
            <person name="Messick J.B."/>
        </authorList>
    </citation>
    <scope>NUCLEOTIDE SEQUENCE [LARGE SCALE GENOMIC DNA]</scope>
    <source>
        <strain evidence="12 13">Purdue</strain>
    </source>
</reference>
<dbReference type="HOGENOM" id="CLU_052030_0_1_14"/>
<comment type="similarity">
    <text evidence="2">Belongs to the HPrK/P family.</text>
</comment>
<dbReference type="SUPFAM" id="SSF75138">
    <property type="entry name" value="HprK N-terminal domain-like"/>
    <property type="match status" value="1"/>
</dbReference>
<keyword evidence="6 12" id="KW-0418">Kinase</keyword>
<proteinExistence type="inferred from homology"/>
<dbReference type="Pfam" id="PF07475">
    <property type="entry name" value="Hpr_kinase_C"/>
    <property type="match status" value="1"/>
</dbReference>
<evidence type="ECO:0000256" key="2">
    <source>
        <dbReference type="ARBA" id="ARBA00006883"/>
    </source>
</evidence>
<dbReference type="OrthoDB" id="9778803at2"/>
<dbReference type="Gene3D" id="3.40.50.300">
    <property type="entry name" value="P-loop containing nucleotide triphosphate hydrolases"/>
    <property type="match status" value="1"/>
</dbReference>
<dbReference type="CDD" id="cd01918">
    <property type="entry name" value="HprK_C"/>
    <property type="match status" value="1"/>
</dbReference>
<keyword evidence="5" id="KW-0547">Nucleotide-binding</keyword>
<dbReference type="InterPro" id="IPR027417">
    <property type="entry name" value="P-loop_NTPase"/>
</dbReference>
<dbReference type="AlphaFoldDB" id="I7BAX6"/>
<evidence type="ECO:0000259" key="10">
    <source>
        <dbReference type="Pfam" id="PF02603"/>
    </source>
</evidence>
<dbReference type="InterPro" id="IPR011104">
    <property type="entry name" value="Hpr_kin/Pase_C"/>
</dbReference>
<dbReference type="PATRIC" id="fig|1212765.3.peg.977"/>
<dbReference type="Pfam" id="PF02603">
    <property type="entry name" value="Hpr_kinase_N"/>
    <property type="match status" value="1"/>
</dbReference>
<gene>
    <name evidence="12" type="ordered locus">MHLP_04300</name>
</gene>
<feature type="domain" description="HPr kinase/phosphorylase C-terminal" evidence="11">
    <location>
        <begin position="136"/>
        <end position="305"/>
    </location>
</feature>
<evidence type="ECO:0000256" key="8">
    <source>
        <dbReference type="ARBA" id="ARBA00023268"/>
    </source>
</evidence>
<dbReference type="InterPro" id="IPR028979">
    <property type="entry name" value="Ser_kin/Pase_Hpr-like_N_sf"/>
</dbReference>
<dbReference type="Proteomes" id="UP000006502">
    <property type="component" value="Chromosome"/>
</dbReference>
<dbReference type="GO" id="GO:0005524">
    <property type="term" value="F:ATP binding"/>
    <property type="evidence" value="ECO:0007669"/>
    <property type="project" value="UniProtKB-KW"/>
</dbReference>
<dbReference type="STRING" id="1212765.MHLP_04300"/>
<protein>
    <submittedName>
        <fullName evidence="12">HPr kinase/phosphorylase</fullName>
    </submittedName>
</protein>
<dbReference type="KEGG" id="mhl:MHLP_04300"/>
<accession>I7BAX6</accession>
<evidence type="ECO:0000256" key="5">
    <source>
        <dbReference type="ARBA" id="ARBA00022741"/>
    </source>
</evidence>
<comment type="catalytic activity">
    <reaction evidence="9">
        <text>[HPr protein]-O-phospho-L-serine + phosphate + H(+) = [HPr protein]-L-serine + diphosphate</text>
        <dbReference type="Rhea" id="RHEA:46604"/>
        <dbReference type="Rhea" id="RHEA-COMP:11602"/>
        <dbReference type="Rhea" id="RHEA-COMP:11603"/>
        <dbReference type="ChEBI" id="CHEBI:15378"/>
        <dbReference type="ChEBI" id="CHEBI:29999"/>
        <dbReference type="ChEBI" id="CHEBI:33019"/>
        <dbReference type="ChEBI" id="CHEBI:43474"/>
        <dbReference type="ChEBI" id="CHEBI:83421"/>
    </reaction>
</comment>
<evidence type="ECO:0000259" key="11">
    <source>
        <dbReference type="Pfam" id="PF07475"/>
    </source>
</evidence>
<dbReference type="GO" id="GO:0004674">
    <property type="term" value="F:protein serine/threonine kinase activity"/>
    <property type="evidence" value="ECO:0007669"/>
    <property type="project" value="UniProtKB-KW"/>
</dbReference>
<keyword evidence="13" id="KW-1185">Reference proteome</keyword>
<dbReference type="InterPro" id="IPR003755">
    <property type="entry name" value="HPr(Ser)_kin/Pase"/>
</dbReference>
<keyword evidence="7" id="KW-0067">ATP-binding</keyword>
<dbReference type="Gene3D" id="3.40.1390.20">
    <property type="entry name" value="HprK N-terminal domain-like"/>
    <property type="match status" value="1"/>
</dbReference>
<keyword evidence="8" id="KW-0511">Multifunctional enzyme</keyword>
<evidence type="ECO:0000256" key="3">
    <source>
        <dbReference type="ARBA" id="ARBA00022527"/>
    </source>
</evidence>
<feature type="domain" description="HPr(Ser) kinase/phosphorylase N-terminal" evidence="10">
    <location>
        <begin position="7"/>
        <end position="133"/>
    </location>
</feature>
<evidence type="ECO:0000313" key="12">
    <source>
        <dbReference type="EMBL" id="AFO52440.1"/>
    </source>
</evidence>